<evidence type="ECO:0000313" key="3">
    <source>
        <dbReference type="EMBL" id="RUO21965.1"/>
    </source>
</evidence>
<protein>
    <submittedName>
        <fullName evidence="3">Pilus assembly protein</fullName>
    </submittedName>
</protein>
<keyword evidence="4" id="KW-1185">Reference proteome</keyword>
<feature type="transmembrane region" description="Helical" evidence="2">
    <location>
        <begin position="31"/>
        <end position="49"/>
    </location>
</feature>
<evidence type="ECO:0000256" key="1">
    <source>
        <dbReference type="SAM" id="MobiDB-lite"/>
    </source>
</evidence>
<feature type="region of interest" description="Disordered" evidence="1">
    <location>
        <begin position="68"/>
        <end position="104"/>
    </location>
</feature>
<dbReference type="EMBL" id="PIPI01000001">
    <property type="protein sequence ID" value="RUO21965.1"/>
    <property type="molecule type" value="Genomic_DNA"/>
</dbReference>
<accession>A0A432VZ79</accession>
<dbReference type="Proteomes" id="UP000288212">
    <property type="component" value="Unassembled WGS sequence"/>
</dbReference>
<organism evidence="3 4">
    <name type="scientific">Aliidiomarina haloalkalitolerans</name>
    <dbReference type="NCBI Taxonomy" id="859059"/>
    <lineage>
        <taxon>Bacteria</taxon>
        <taxon>Pseudomonadati</taxon>
        <taxon>Pseudomonadota</taxon>
        <taxon>Gammaproteobacteria</taxon>
        <taxon>Alteromonadales</taxon>
        <taxon>Idiomarinaceae</taxon>
        <taxon>Aliidiomarina</taxon>
    </lineage>
</organism>
<name>A0A432VZ79_9GAMM</name>
<dbReference type="RefSeq" id="WP_126791279.1">
    <property type="nucleotide sequence ID" value="NZ_PIPI01000001.1"/>
</dbReference>
<evidence type="ECO:0000313" key="4">
    <source>
        <dbReference type="Proteomes" id="UP000288212"/>
    </source>
</evidence>
<proteinExistence type="predicted"/>
<dbReference type="OrthoDB" id="8780887at2"/>
<evidence type="ECO:0000256" key="2">
    <source>
        <dbReference type="SAM" id="Phobius"/>
    </source>
</evidence>
<dbReference type="AlphaFoldDB" id="A0A432VZ79"/>
<keyword evidence="2" id="KW-1133">Transmembrane helix</keyword>
<keyword evidence="2" id="KW-0472">Membrane</keyword>
<reference evidence="3 4" key="1">
    <citation type="journal article" date="2011" name="Front. Microbiol.">
        <title>Genomic signatures of strain selection and enhancement in Bacillus atrophaeus var. globigii, a historical biowarfare simulant.</title>
        <authorList>
            <person name="Gibbons H.S."/>
            <person name="Broomall S.M."/>
            <person name="McNew L.A."/>
            <person name="Daligault H."/>
            <person name="Chapman C."/>
            <person name="Bruce D."/>
            <person name="Karavis M."/>
            <person name="Krepps M."/>
            <person name="McGregor P.A."/>
            <person name="Hong C."/>
            <person name="Park K.H."/>
            <person name="Akmal A."/>
            <person name="Feldman A."/>
            <person name="Lin J.S."/>
            <person name="Chang W.E."/>
            <person name="Higgs B.W."/>
            <person name="Demirev P."/>
            <person name="Lindquist J."/>
            <person name="Liem A."/>
            <person name="Fochler E."/>
            <person name="Read T.D."/>
            <person name="Tapia R."/>
            <person name="Johnson S."/>
            <person name="Bishop-Lilly K.A."/>
            <person name="Detter C."/>
            <person name="Han C."/>
            <person name="Sozhamannan S."/>
            <person name="Rosenzweig C.N."/>
            <person name="Skowronski E.W."/>
        </authorList>
    </citation>
    <scope>NUCLEOTIDE SEQUENCE [LARGE SCALE GENOMIC DNA]</scope>
    <source>
        <strain evidence="3 4">AK5</strain>
    </source>
</reference>
<gene>
    <name evidence="3" type="ORF">CWE06_03740</name>
</gene>
<feature type="compositionally biased region" description="Low complexity" evidence="1">
    <location>
        <begin position="75"/>
        <end position="90"/>
    </location>
</feature>
<sequence>MSKNHALSHSVRPQRYSKAARYARGQGMTEYIVVLALVVVAAIGVYSFFGKTVRTQMAGVAKEISGQPADQQIRQAEQAANTASSTANQNYGLGNYDEGTHSGN</sequence>
<comment type="caution">
    <text evidence="3">The sequence shown here is derived from an EMBL/GenBank/DDBJ whole genome shotgun (WGS) entry which is preliminary data.</text>
</comment>
<keyword evidence="2" id="KW-0812">Transmembrane</keyword>